<dbReference type="Proteomes" id="UP000420635">
    <property type="component" value="Unassembled WGS sequence"/>
</dbReference>
<dbReference type="InterPro" id="IPR014819">
    <property type="entry name" value="PriCT_2"/>
</dbReference>
<evidence type="ECO:0000259" key="1">
    <source>
        <dbReference type="Pfam" id="PF08707"/>
    </source>
</evidence>
<proteinExistence type="predicted"/>
<evidence type="ECO:0000313" key="3">
    <source>
        <dbReference type="Proteomes" id="UP000420635"/>
    </source>
</evidence>
<protein>
    <submittedName>
        <fullName evidence="2">DUF3987 domain-containing protein</fullName>
    </submittedName>
</protein>
<organism evidence="2 3">
    <name type="scientific">Segatella copri</name>
    <dbReference type="NCBI Taxonomy" id="165179"/>
    <lineage>
        <taxon>Bacteria</taxon>
        <taxon>Pseudomonadati</taxon>
        <taxon>Bacteroidota</taxon>
        <taxon>Bacteroidia</taxon>
        <taxon>Bacteroidales</taxon>
        <taxon>Prevotellaceae</taxon>
        <taxon>Segatella</taxon>
    </lineage>
</organism>
<evidence type="ECO:0000313" key="2">
    <source>
        <dbReference type="EMBL" id="MQN89594.1"/>
    </source>
</evidence>
<gene>
    <name evidence="2" type="ORF">F7D59_06955</name>
</gene>
<dbReference type="GO" id="GO:0016817">
    <property type="term" value="F:hydrolase activity, acting on acid anhydrides"/>
    <property type="evidence" value="ECO:0007669"/>
    <property type="project" value="InterPro"/>
</dbReference>
<dbReference type="Pfam" id="PF13148">
    <property type="entry name" value="DUF3987"/>
    <property type="match status" value="1"/>
</dbReference>
<dbReference type="Pfam" id="PF08707">
    <property type="entry name" value="PriCT_2"/>
    <property type="match status" value="1"/>
</dbReference>
<dbReference type="RefSeq" id="WP_153113974.1">
    <property type="nucleotide sequence ID" value="NZ_VZAS01000177.1"/>
</dbReference>
<dbReference type="InterPro" id="IPR025048">
    <property type="entry name" value="DUF3987"/>
</dbReference>
<comment type="caution">
    <text evidence="2">The sequence shown here is derived from an EMBL/GenBank/DDBJ whole genome shotgun (WGS) entry which is preliminary data.</text>
</comment>
<dbReference type="EMBL" id="VZBQ01000080">
    <property type="protein sequence ID" value="MQN89594.1"/>
    <property type="molecule type" value="Genomic_DNA"/>
</dbReference>
<name>A0A646HNF1_9BACT</name>
<sequence length="630" mass="70743">MTINKSFSPKQWANINTAEQIRTVTNRIVEMGIDITAGYNRWRNIAFGISLEMGEEGRSFFHDISRFYADYNHKECDKLYDDCIKRLKSNSNHSGISIASFFGYAKEAGVNITMGVANSTKNAISTNIANDANLANSANDANTEEPIPLPTFSDKVASNLPPIFKDITTLGKTPTEKDMLLLASITILSGAFPEVFAIYDDMRVYPNLFTFLVANAASGKGRTSACLKLVSPIEQEIREANKLEVDDYQQQLADLRALGNKKSVAMPMPKEPPYRSMLIPANCSSTAIYQALHDNHDQGITFETEADSLANTLKSDYGNFSDGLRKGFHHEDITYRRRKENEHVEIHNPKWTVYLTGTPGQVNNLIPSPENGLFSRFLFMKVDIPAKWHNVFSKAKRTIDEEMEAIGKRVFRIHQHLVASKSMKPKTGQSYSNDILFELTDAQGEQFNKYFESLVEEYKNMLGRDFVASIYRLGLSTFRIAMVLSIARLEETLSESSTTSISENATTSIICRDEDLDNAITIADTLMQHAAKIFATLMPNKEEDGTLGIKLSPKSERLFENLPDKFNRQTVLSIGKKLGIPQRTAEKYVGEYVNKHGLCKRTGNGEYEKVKQQNADERSLLPMLGKCCKK</sequence>
<feature type="domain" description="Primase C-terminal 2" evidence="1">
    <location>
        <begin position="34"/>
        <end position="105"/>
    </location>
</feature>
<accession>A0A646HNF1</accession>
<reference evidence="3" key="1">
    <citation type="submission" date="2019-09" db="EMBL/GenBank/DDBJ databases">
        <title>Distinct polysaccharide growth profiles of human intestinal Prevotella copri isolates.</title>
        <authorList>
            <person name="Fehlner-Peach H."/>
            <person name="Magnabosco C."/>
            <person name="Raghavan V."/>
            <person name="Scher J.U."/>
            <person name="Tett A."/>
            <person name="Cox L.M."/>
            <person name="Gottsegen C."/>
            <person name="Watters A."/>
            <person name="Wiltshire- Gordon J.D."/>
            <person name="Segata N."/>
            <person name="Bonneau R."/>
            <person name="Littman D.R."/>
        </authorList>
    </citation>
    <scope>NUCLEOTIDE SEQUENCE [LARGE SCALE GENOMIC DNA]</scope>
    <source>
        <strain evidence="3">iP54</strain>
    </source>
</reference>
<dbReference type="AlphaFoldDB" id="A0A646HNF1"/>